<reference evidence="1 2" key="1">
    <citation type="journal article" date="2015" name="Nature">
        <title>rRNA introns, odd ribosomes, and small enigmatic genomes across a large radiation of phyla.</title>
        <authorList>
            <person name="Brown C.T."/>
            <person name="Hug L.A."/>
            <person name="Thomas B.C."/>
            <person name="Sharon I."/>
            <person name="Castelle C.J."/>
            <person name="Singh A."/>
            <person name="Wilkins M.J."/>
            <person name="Williams K.H."/>
            <person name="Banfield J.F."/>
        </authorList>
    </citation>
    <scope>NUCLEOTIDE SEQUENCE [LARGE SCALE GENOMIC DNA]</scope>
</reference>
<organism evidence="1 2">
    <name type="scientific">Candidatus Kaiserbacteria bacterium GW2011_GWB1_52_6</name>
    <dbReference type="NCBI Taxonomy" id="1618674"/>
    <lineage>
        <taxon>Bacteria</taxon>
        <taxon>Candidatus Kaiseribacteriota</taxon>
    </lineage>
</organism>
<protein>
    <submittedName>
        <fullName evidence="1">Uncharacterized protein</fullName>
    </submittedName>
</protein>
<dbReference type="AlphaFoldDB" id="A0A0G1X968"/>
<dbReference type="EMBL" id="LCRA01000015">
    <property type="protein sequence ID" value="KKW27385.1"/>
    <property type="molecule type" value="Genomic_DNA"/>
</dbReference>
<gene>
    <name evidence="1" type="ORF">UY70_C0015G0006</name>
</gene>
<accession>A0A0G1X968</accession>
<name>A0A0G1X968_9BACT</name>
<evidence type="ECO:0000313" key="1">
    <source>
        <dbReference type="EMBL" id="KKW27385.1"/>
    </source>
</evidence>
<sequence length="228" mass="27018">MRSADREKAVELRIKQQLGYGMIAKQLNVPKSTLSYWLKDLPLSSGRVLELRREAWGRGEASRELFRQTMRKKKSLREDKIYAEQKSKLGKLSRQSLFVAGLMLYAAEGSKQNDYTIALANTDFRMIKFFIWWLEEFFDIPRAKMRAQLHLYESMNIDGECKYWRQELALKKSQFYKNQVRKLRPSSFTYSGSYRHGTCQIYVHGYEKKIKLMLSIRAFFDTHKVLRA</sequence>
<comment type="caution">
    <text evidence="1">The sequence shown here is derived from an EMBL/GenBank/DDBJ whole genome shotgun (WGS) entry which is preliminary data.</text>
</comment>
<proteinExistence type="predicted"/>
<dbReference type="Proteomes" id="UP000034185">
    <property type="component" value="Unassembled WGS sequence"/>
</dbReference>
<evidence type="ECO:0000313" key="2">
    <source>
        <dbReference type="Proteomes" id="UP000034185"/>
    </source>
</evidence>